<evidence type="ECO:0000256" key="1">
    <source>
        <dbReference type="ARBA" id="ARBA00022737"/>
    </source>
</evidence>
<sequence>MGGLLRSPVLVLKSPEMHMSYDPIIEAFSIKDRPKMHILDVRVAEAFGRDHAPRSVRVPIEDWEVAARSGETSFDNMDYWQKAITELGIGEEGVVLVYDDGQMTEAARAWFILQYYGVETFILNGGWRVIAGRPELLDAARPLEGGSFKAVPGAGRVGLVDRRILKGQIGSDVRIFDARTRGEFDGEDLRPCSSCGCKRGAPSPITMG</sequence>
<dbReference type="InterPro" id="IPR001763">
    <property type="entry name" value="Rhodanese-like_dom"/>
</dbReference>
<dbReference type="InterPro" id="IPR051126">
    <property type="entry name" value="Thiosulfate_sulfurtransferase"/>
</dbReference>
<keyword evidence="1" id="KW-0677">Repeat</keyword>
<organism evidence="3 4">
    <name type="scientific">Rhizobium etli (strain CIAT 652)</name>
    <dbReference type="NCBI Taxonomy" id="491916"/>
    <lineage>
        <taxon>Bacteria</taxon>
        <taxon>Pseudomonadati</taxon>
        <taxon>Pseudomonadota</taxon>
        <taxon>Alphaproteobacteria</taxon>
        <taxon>Hyphomicrobiales</taxon>
        <taxon>Rhizobiaceae</taxon>
        <taxon>Rhizobium/Agrobacterium group</taxon>
        <taxon>Rhizobium</taxon>
    </lineage>
</organism>
<evidence type="ECO:0000313" key="3">
    <source>
        <dbReference type="EMBL" id="ACE94824.1"/>
    </source>
</evidence>
<reference evidence="3 4" key="1">
    <citation type="submission" date="2008-04" db="EMBL/GenBank/DDBJ databases">
        <title>Genome diversity and DNA divergence of Rhizobium etli.</title>
        <authorList>
            <person name="Gonzalez V."/>
            <person name="Acosta J.L."/>
            <person name="Santamaria R.I."/>
            <person name="Bustos P."/>
            <person name="Hernandez-Gonzalez I.L."/>
            <person name="Fernandez J.L."/>
            <person name="Diaz R."/>
            <person name="Flores M."/>
            <person name="Mora J."/>
            <person name="Palacios R."/>
            <person name="Davila G."/>
        </authorList>
    </citation>
    <scope>NUCLEOTIDE SEQUENCE [LARGE SCALE GENOMIC DNA]</scope>
    <source>
        <strain evidence="3 4">CIAT 652</strain>
        <plasmid evidence="4">Plasmid pC</plasmid>
    </source>
</reference>
<dbReference type="eggNOG" id="COG2897">
    <property type="taxonomic scope" value="Bacteria"/>
</dbReference>
<name>B3Q420_RHIE6</name>
<dbReference type="HOGENOM" id="CLU_1320047_0_0_5"/>
<feature type="domain" description="Rhodanese" evidence="2">
    <location>
        <begin position="32"/>
        <end position="139"/>
    </location>
</feature>
<dbReference type="EMBL" id="CP001077">
    <property type="protein sequence ID" value="ACE94824.1"/>
    <property type="molecule type" value="Genomic_DNA"/>
</dbReference>
<dbReference type="Gene3D" id="3.40.250.10">
    <property type="entry name" value="Rhodanese-like domain"/>
    <property type="match status" value="1"/>
</dbReference>
<evidence type="ECO:0000259" key="2">
    <source>
        <dbReference type="PROSITE" id="PS50206"/>
    </source>
</evidence>
<keyword evidence="3" id="KW-0614">Plasmid</keyword>
<protein>
    <submittedName>
        <fullName evidence="3">Putative rhodanese-related sulfurtransferase protein</fullName>
    </submittedName>
</protein>
<dbReference type="GO" id="GO:0016740">
    <property type="term" value="F:transferase activity"/>
    <property type="evidence" value="ECO:0007669"/>
    <property type="project" value="UniProtKB-KW"/>
</dbReference>
<dbReference type="PANTHER" id="PTHR43855">
    <property type="entry name" value="THIOSULFATE SULFURTRANSFERASE"/>
    <property type="match status" value="1"/>
</dbReference>
<geneLocation type="plasmid" evidence="3 4">
    <name>pC</name>
</geneLocation>
<evidence type="ECO:0000313" key="4">
    <source>
        <dbReference type="Proteomes" id="UP000008817"/>
    </source>
</evidence>
<accession>B3Q420</accession>
<dbReference type="PANTHER" id="PTHR43855:SF1">
    <property type="entry name" value="THIOSULFATE SULFURTRANSFERASE"/>
    <property type="match status" value="1"/>
</dbReference>
<dbReference type="Pfam" id="PF00581">
    <property type="entry name" value="Rhodanese"/>
    <property type="match status" value="1"/>
</dbReference>
<dbReference type="KEGG" id="rec:RHECIAT_PC0000749"/>
<proteinExistence type="predicted"/>
<dbReference type="Proteomes" id="UP000008817">
    <property type="component" value="Plasmid pC"/>
</dbReference>
<dbReference type="AlphaFoldDB" id="B3Q420"/>
<dbReference type="SMART" id="SM00450">
    <property type="entry name" value="RHOD"/>
    <property type="match status" value="1"/>
</dbReference>
<gene>
    <name evidence="3" type="ordered locus">RHECIAT_PC0000749</name>
</gene>
<keyword evidence="3" id="KW-0808">Transferase</keyword>
<dbReference type="InterPro" id="IPR036873">
    <property type="entry name" value="Rhodanese-like_dom_sf"/>
</dbReference>
<dbReference type="SUPFAM" id="SSF52821">
    <property type="entry name" value="Rhodanese/Cell cycle control phosphatase"/>
    <property type="match status" value="1"/>
</dbReference>
<dbReference type="PROSITE" id="PS50206">
    <property type="entry name" value="RHODANESE_3"/>
    <property type="match status" value="1"/>
</dbReference>